<dbReference type="PANTHER" id="PTHR43798">
    <property type="entry name" value="MONOACYLGLYCEROL LIPASE"/>
    <property type="match status" value="1"/>
</dbReference>
<keyword evidence="3" id="KW-1185">Reference proteome</keyword>
<dbReference type="AlphaFoldDB" id="A0A1N6R4V3"/>
<dbReference type="GO" id="GO:0016020">
    <property type="term" value="C:membrane"/>
    <property type="evidence" value="ECO:0007669"/>
    <property type="project" value="TreeGrafter"/>
</dbReference>
<dbReference type="Gene3D" id="3.40.50.1820">
    <property type="entry name" value="alpha/beta hydrolase"/>
    <property type="match status" value="1"/>
</dbReference>
<dbReference type="SUPFAM" id="SSF53474">
    <property type="entry name" value="alpha/beta-Hydrolases"/>
    <property type="match status" value="1"/>
</dbReference>
<sequence length="277" mass="31875">METLLSSDQHPIRYVSLGRGQAVIFLHGWTRAAQDWLPFANELSDRYQTFSWTARGHGQYPAPALESMQISRLADDLEQMMEHHGIRDAVLVGHSMGALIAWEYIRNYGLGRLAGLCIIDMTPKMVTDSDWSLGIYGDFDHERNQSLIKRMQEDFAEGVLELAANGLNPRIRDAYAQNSHGIQQLRDYLRTLDSAAMIHCWDSLAQQDYRGLQSKIDRPVLMVYGDTSQFYSPEVPAWMEAELPWPELHIYPQADHSPQVWHKEQFVHHLSRWLGKL</sequence>
<dbReference type="InterPro" id="IPR050266">
    <property type="entry name" value="AB_hydrolase_sf"/>
</dbReference>
<dbReference type="InterPro" id="IPR000073">
    <property type="entry name" value="AB_hydrolase_1"/>
</dbReference>
<feature type="domain" description="AB hydrolase-1" evidence="1">
    <location>
        <begin position="22"/>
        <end position="262"/>
    </location>
</feature>
<gene>
    <name evidence="2" type="ORF">SAMN05421647_103112</name>
</gene>
<dbReference type="PANTHER" id="PTHR43798:SF33">
    <property type="entry name" value="HYDROLASE, PUTATIVE (AFU_ORTHOLOGUE AFUA_2G14860)-RELATED"/>
    <property type="match status" value="1"/>
</dbReference>
<name>A0A1N6R4V3_9GAMM</name>
<evidence type="ECO:0000313" key="3">
    <source>
        <dbReference type="Proteomes" id="UP000186895"/>
    </source>
</evidence>
<dbReference type="RefSeq" id="WP_076462295.1">
    <property type="nucleotide sequence ID" value="NZ_FTMN01000003.1"/>
</dbReference>
<evidence type="ECO:0000313" key="2">
    <source>
        <dbReference type="EMBL" id="SIQ23853.1"/>
    </source>
</evidence>
<organism evidence="2 3">
    <name type="scientific">Marinobacterium stanieri</name>
    <dbReference type="NCBI Taxonomy" id="49186"/>
    <lineage>
        <taxon>Bacteria</taxon>
        <taxon>Pseudomonadati</taxon>
        <taxon>Pseudomonadota</taxon>
        <taxon>Gammaproteobacteria</taxon>
        <taxon>Oceanospirillales</taxon>
        <taxon>Oceanospirillaceae</taxon>
        <taxon>Marinobacterium</taxon>
    </lineage>
</organism>
<dbReference type="STRING" id="49186.SAMN05421647_103112"/>
<dbReference type="Pfam" id="PF00561">
    <property type="entry name" value="Abhydrolase_1"/>
    <property type="match status" value="1"/>
</dbReference>
<dbReference type="EMBL" id="FTMN01000003">
    <property type="protein sequence ID" value="SIQ23853.1"/>
    <property type="molecule type" value="Genomic_DNA"/>
</dbReference>
<dbReference type="InterPro" id="IPR029058">
    <property type="entry name" value="AB_hydrolase_fold"/>
</dbReference>
<dbReference type="Proteomes" id="UP000186895">
    <property type="component" value="Unassembled WGS sequence"/>
</dbReference>
<reference evidence="2 3" key="1">
    <citation type="submission" date="2017-01" db="EMBL/GenBank/DDBJ databases">
        <authorList>
            <person name="Mah S.A."/>
            <person name="Swanson W.J."/>
            <person name="Moy G.W."/>
            <person name="Vacquier V.D."/>
        </authorList>
    </citation>
    <scope>NUCLEOTIDE SEQUENCE [LARGE SCALE GENOMIC DNA]</scope>
    <source>
        <strain evidence="2 3">DSM 7027</strain>
    </source>
</reference>
<evidence type="ECO:0000259" key="1">
    <source>
        <dbReference type="Pfam" id="PF00561"/>
    </source>
</evidence>
<protein>
    <submittedName>
        <fullName evidence="2">Pimeloyl-ACP methyl ester carboxylesterase</fullName>
    </submittedName>
</protein>
<dbReference type="eggNOG" id="COG0596">
    <property type="taxonomic scope" value="Bacteria"/>
</dbReference>
<proteinExistence type="predicted"/>
<accession>A0A1N6R4V3</accession>